<proteinExistence type="predicted"/>
<dbReference type="Proteomes" id="UP001293593">
    <property type="component" value="Unassembled WGS sequence"/>
</dbReference>
<dbReference type="EMBL" id="JAWXYG010000014">
    <property type="protein sequence ID" value="KAK4254713.1"/>
    <property type="molecule type" value="Genomic_DNA"/>
</dbReference>
<feature type="region of interest" description="Disordered" evidence="1">
    <location>
        <begin position="1"/>
        <end position="76"/>
    </location>
</feature>
<evidence type="ECO:0000256" key="1">
    <source>
        <dbReference type="SAM" id="MobiDB-lite"/>
    </source>
</evidence>
<comment type="caution">
    <text evidence="2">The sequence shown here is derived from an EMBL/GenBank/DDBJ whole genome shotgun (WGS) entry which is preliminary data.</text>
</comment>
<name>A0AAE1IS47_9FABA</name>
<feature type="compositionally biased region" description="Polar residues" evidence="1">
    <location>
        <begin position="158"/>
        <end position="178"/>
    </location>
</feature>
<feature type="compositionally biased region" description="Gly residues" evidence="1">
    <location>
        <begin position="19"/>
        <end position="36"/>
    </location>
</feature>
<feature type="compositionally biased region" description="Basic and acidic residues" evidence="1">
    <location>
        <begin position="44"/>
        <end position="57"/>
    </location>
</feature>
<feature type="region of interest" description="Disordered" evidence="1">
    <location>
        <begin position="158"/>
        <end position="192"/>
    </location>
</feature>
<gene>
    <name evidence="2" type="ORF">QN277_010054</name>
</gene>
<keyword evidence="3" id="KW-1185">Reference proteome</keyword>
<evidence type="ECO:0000313" key="2">
    <source>
        <dbReference type="EMBL" id="KAK4254713.1"/>
    </source>
</evidence>
<protein>
    <submittedName>
        <fullName evidence="2">Uncharacterized protein</fullName>
    </submittedName>
</protein>
<organism evidence="2 3">
    <name type="scientific">Acacia crassicarpa</name>
    <name type="common">northern wattle</name>
    <dbReference type="NCBI Taxonomy" id="499986"/>
    <lineage>
        <taxon>Eukaryota</taxon>
        <taxon>Viridiplantae</taxon>
        <taxon>Streptophyta</taxon>
        <taxon>Embryophyta</taxon>
        <taxon>Tracheophyta</taxon>
        <taxon>Spermatophyta</taxon>
        <taxon>Magnoliopsida</taxon>
        <taxon>eudicotyledons</taxon>
        <taxon>Gunneridae</taxon>
        <taxon>Pentapetalae</taxon>
        <taxon>rosids</taxon>
        <taxon>fabids</taxon>
        <taxon>Fabales</taxon>
        <taxon>Fabaceae</taxon>
        <taxon>Caesalpinioideae</taxon>
        <taxon>mimosoid clade</taxon>
        <taxon>Acacieae</taxon>
        <taxon>Acacia</taxon>
    </lineage>
</organism>
<evidence type="ECO:0000313" key="3">
    <source>
        <dbReference type="Proteomes" id="UP001293593"/>
    </source>
</evidence>
<dbReference type="AlphaFoldDB" id="A0AAE1IS47"/>
<sequence length="206" mass="22462">MERGGYGRGRSGHYRGGPRGRNGGRSAGGPPLGGVRRGFRHRSQPHDDRSWGDDTRRGGYGRGGFDRGGRGRGSGRNAAVSSVWKAFLSSQSPNSASDPVTEIENLQISPKIFPIPRPDGGCTCTVEIQTSKLRVNHFPVRFNPDDMLMHYNFDVNPTPQVTSDPTSPVTADPTSPVTASFPPPPSANEDNNFKLHENRKDIMFFV</sequence>
<reference evidence="2" key="1">
    <citation type="submission" date="2023-10" db="EMBL/GenBank/DDBJ databases">
        <title>Chromosome-level genome of the transformable northern wattle, Acacia crassicarpa.</title>
        <authorList>
            <person name="Massaro I."/>
            <person name="Sinha N.R."/>
            <person name="Poethig S."/>
            <person name="Leichty A.R."/>
        </authorList>
    </citation>
    <scope>NUCLEOTIDE SEQUENCE</scope>
    <source>
        <strain evidence="2">Acra3RX</strain>
        <tissue evidence="2">Leaf</tissue>
    </source>
</reference>
<accession>A0AAE1IS47</accession>